<dbReference type="STRING" id="155417.A0A4Q4TND4"/>
<accession>A0A4Q4TND4</accession>
<proteinExistence type="predicted"/>
<keyword evidence="2" id="KW-1185">Reference proteome</keyword>
<gene>
    <name evidence="1" type="ORF">DL764_002353</name>
</gene>
<sequence>MFCHEAEALWETEQSHDSYMTMASAVVLSLCLIGHGKDHAVHSYAKEALSMGTRLSLFESQEKHANKELLEKMSQDDMTVRCHAAWGVFNWNVLVSMFYRQPESECPVTSPTLPIPGDEAAKTVPGQLPEGDYLVHEALLGNTFPALCHFWRIAYGARWIYYPDEDCPPDKFKMAIAEHKFRELIAWAEGLSHCLVRREQSPHHVAVFHSPDAAFAASVKQLKTLIVEYRTNYMASAYSILWHSGLIYLANAMLQDTSDPEWRLYFLLCIYGYESLSRPYRISEVIAQGLLSMTLRDTNMSAREARKFMKDLKEFGLDYVKKNMEEEVRATFMLDLTLALSNPVGATVENLAKEFDSFALFQDFIDQNRMEI</sequence>
<dbReference type="InterPro" id="IPR053187">
    <property type="entry name" value="Notoamide_regulator"/>
</dbReference>
<protein>
    <recommendedName>
        <fullName evidence="3">Transcription factor domain-containing protein</fullName>
    </recommendedName>
</protein>
<dbReference type="EMBL" id="QJNU01000084">
    <property type="protein sequence ID" value="RYP07734.1"/>
    <property type="molecule type" value="Genomic_DNA"/>
</dbReference>
<reference evidence="1 2" key="1">
    <citation type="submission" date="2018-06" db="EMBL/GenBank/DDBJ databases">
        <title>Complete Genomes of Monosporascus.</title>
        <authorList>
            <person name="Robinson A.J."/>
            <person name="Natvig D.O."/>
        </authorList>
    </citation>
    <scope>NUCLEOTIDE SEQUENCE [LARGE SCALE GENOMIC DNA]</scope>
    <source>
        <strain evidence="1 2">CBS 110550</strain>
    </source>
</reference>
<dbReference type="PANTHER" id="PTHR47256">
    <property type="entry name" value="ZN(II)2CYS6 TRANSCRIPTION FACTOR (EUROFUNG)-RELATED"/>
    <property type="match status" value="1"/>
</dbReference>
<dbReference type="Proteomes" id="UP000293360">
    <property type="component" value="Unassembled WGS sequence"/>
</dbReference>
<evidence type="ECO:0008006" key="3">
    <source>
        <dbReference type="Google" id="ProtNLM"/>
    </source>
</evidence>
<name>A0A4Q4TND4_9PEZI</name>
<organism evidence="1 2">
    <name type="scientific">Monosporascus ibericus</name>
    <dbReference type="NCBI Taxonomy" id="155417"/>
    <lineage>
        <taxon>Eukaryota</taxon>
        <taxon>Fungi</taxon>
        <taxon>Dikarya</taxon>
        <taxon>Ascomycota</taxon>
        <taxon>Pezizomycotina</taxon>
        <taxon>Sordariomycetes</taxon>
        <taxon>Xylariomycetidae</taxon>
        <taxon>Xylariales</taxon>
        <taxon>Xylariales incertae sedis</taxon>
        <taxon>Monosporascus</taxon>
    </lineage>
</organism>
<dbReference type="PANTHER" id="PTHR47256:SF1">
    <property type="entry name" value="ZN(II)2CYS6 TRANSCRIPTION FACTOR (EUROFUNG)"/>
    <property type="match status" value="1"/>
</dbReference>
<dbReference type="OrthoDB" id="10261408at2759"/>
<dbReference type="AlphaFoldDB" id="A0A4Q4TND4"/>
<comment type="caution">
    <text evidence="1">The sequence shown here is derived from an EMBL/GenBank/DDBJ whole genome shotgun (WGS) entry which is preliminary data.</text>
</comment>
<evidence type="ECO:0000313" key="2">
    <source>
        <dbReference type="Proteomes" id="UP000293360"/>
    </source>
</evidence>
<evidence type="ECO:0000313" key="1">
    <source>
        <dbReference type="EMBL" id="RYP07734.1"/>
    </source>
</evidence>